<dbReference type="SMART" id="SM00347">
    <property type="entry name" value="HTH_MARR"/>
    <property type="match status" value="1"/>
</dbReference>
<dbReference type="InterPro" id="IPR000835">
    <property type="entry name" value="HTH_MarR-typ"/>
</dbReference>
<feature type="domain" description="HTH marR-type" evidence="1">
    <location>
        <begin position="1"/>
        <end position="154"/>
    </location>
</feature>
<dbReference type="EMBL" id="CP098747">
    <property type="protein sequence ID" value="USG60846.1"/>
    <property type="molecule type" value="Genomic_DNA"/>
</dbReference>
<accession>A0ABY4W0Z0</accession>
<dbReference type="InterPro" id="IPR039422">
    <property type="entry name" value="MarR/SlyA-like"/>
</dbReference>
<dbReference type="Pfam" id="PF12802">
    <property type="entry name" value="MarR_2"/>
    <property type="match status" value="1"/>
</dbReference>
<dbReference type="InterPro" id="IPR036388">
    <property type="entry name" value="WH-like_DNA-bd_sf"/>
</dbReference>
<protein>
    <submittedName>
        <fullName evidence="2">MarR family winged helix-turn-helix transcriptional regulator</fullName>
    </submittedName>
</protein>
<keyword evidence="3" id="KW-1185">Reference proteome</keyword>
<dbReference type="PANTHER" id="PTHR33164:SF57">
    <property type="entry name" value="MARR-FAMILY TRANSCRIPTIONAL REGULATOR"/>
    <property type="match status" value="1"/>
</dbReference>
<proteinExistence type="predicted"/>
<reference evidence="2" key="1">
    <citation type="submission" date="2022-06" db="EMBL/GenBank/DDBJ databases">
        <title>Sneathiella actinostolidae sp. nov., isolated from a sea anemonein the Western Pacific Ocean.</title>
        <authorList>
            <person name="Wei M.J."/>
        </authorList>
    </citation>
    <scope>NUCLEOTIDE SEQUENCE</scope>
    <source>
        <strain evidence="2">PHK-P5</strain>
    </source>
</reference>
<dbReference type="SUPFAM" id="SSF46785">
    <property type="entry name" value="Winged helix' DNA-binding domain"/>
    <property type="match status" value="1"/>
</dbReference>
<organism evidence="2 3">
    <name type="scientific">Sneathiella marina</name>
    <dbReference type="NCBI Taxonomy" id="2950108"/>
    <lineage>
        <taxon>Bacteria</taxon>
        <taxon>Pseudomonadati</taxon>
        <taxon>Pseudomonadota</taxon>
        <taxon>Alphaproteobacteria</taxon>
        <taxon>Sneathiellales</taxon>
        <taxon>Sneathiellaceae</taxon>
        <taxon>Sneathiella</taxon>
    </lineage>
</organism>
<dbReference type="InterPro" id="IPR036390">
    <property type="entry name" value="WH_DNA-bd_sf"/>
</dbReference>
<dbReference type="Gene3D" id="1.10.10.10">
    <property type="entry name" value="Winged helix-like DNA-binding domain superfamily/Winged helix DNA-binding domain"/>
    <property type="match status" value="1"/>
</dbReference>
<dbReference type="PANTHER" id="PTHR33164">
    <property type="entry name" value="TRANSCRIPTIONAL REGULATOR, MARR FAMILY"/>
    <property type="match status" value="1"/>
</dbReference>
<sequence length="160" mass="18567">MNEIKKKPSNDQKADIPSTDFRIINWIGIIQQLTETKMRQLLEDTDVPPPQFILLNHFSHRPDEGKTVSGIAAAMQQPQPGITKTIAKMLSKDFLRTEENPKDGRSKTLFLTETGKAAHFEAKNRLEHGMQNTFDGWHEWEKRDFFGFLDRLKIFLDDNR</sequence>
<evidence type="ECO:0000259" key="1">
    <source>
        <dbReference type="PROSITE" id="PS50995"/>
    </source>
</evidence>
<dbReference type="PROSITE" id="PS50995">
    <property type="entry name" value="HTH_MARR_2"/>
    <property type="match status" value="1"/>
</dbReference>
<gene>
    <name evidence="2" type="ORF">NBZ79_16940</name>
</gene>
<name>A0ABY4W0Z0_9PROT</name>
<dbReference type="Proteomes" id="UP001056291">
    <property type="component" value="Chromosome"/>
</dbReference>
<dbReference type="RefSeq" id="WP_251933730.1">
    <property type="nucleotide sequence ID" value="NZ_CP098747.1"/>
</dbReference>
<evidence type="ECO:0000313" key="2">
    <source>
        <dbReference type="EMBL" id="USG60846.1"/>
    </source>
</evidence>
<evidence type="ECO:0000313" key="3">
    <source>
        <dbReference type="Proteomes" id="UP001056291"/>
    </source>
</evidence>